<dbReference type="InterPro" id="IPR025736">
    <property type="entry name" value="PucR_C-HTH_dom"/>
</dbReference>
<name>W5TL89_9NOCA</name>
<feature type="domain" description="CdaR GGDEF-like" evidence="4">
    <location>
        <begin position="169"/>
        <end position="278"/>
    </location>
</feature>
<accession>W5TL89</accession>
<sequence>MAFQQKSTPADSVSAACLGDIQDLTERLMEAVFTDSPEWTGYSAVTRTDLEDGCRRFLTRALDLLGDRSMNPEHDDVAASIGKQRAEQGVPLEAMLRTFRLGGRIVWEALLDGADAMSPEDFRETGTAMWAVVDGMSSALVTSYRSTELARVRRDERRRHALIDDVLSGRAHDAVFTAHAARELNIPVTCDYRVLVARGDPQPLRLGAETMLSARGIRSVWHDRGDSTVGIIALEQHNADQVTEALSPFVRGSAGLSPTVAGLAAVNVAYTLATLALDTAPRAGEGILVHLDDRYPEALLLRSPDLAQLLVDRSLGPILALPAKERDTLVHTLTVWLAENCSAAHAAPRLHCHRNTVINRLQRITALLGHSLDSPRDHLELALGLIALEWVEPPTR</sequence>
<dbReference type="Proteomes" id="UP000019150">
    <property type="component" value="Chromosome"/>
</dbReference>
<dbReference type="InterPro" id="IPR042070">
    <property type="entry name" value="PucR_C-HTH_sf"/>
</dbReference>
<evidence type="ECO:0000259" key="4">
    <source>
        <dbReference type="Pfam" id="PF17853"/>
    </source>
</evidence>
<organism evidence="5 6">
    <name type="scientific">Nocardia nova SH22a</name>
    <dbReference type="NCBI Taxonomy" id="1415166"/>
    <lineage>
        <taxon>Bacteria</taxon>
        <taxon>Bacillati</taxon>
        <taxon>Actinomycetota</taxon>
        <taxon>Actinomycetes</taxon>
        <taxon>Mycobacteriales</taxon>
        <taxon>Nocardiaceae</taxon>
        <taxon>Nocardia</taxon>
    </lineage>
</organism>
<evidence type="ECO:0000259" key="3">
    <source>
        <dbReference type="Pfam" id="PF14361"/>
    </source>
</evidence>
<protein>
    <submittedName>
        <fullName evidence="5">Transcriptional regulator, PucR family</fullName>
    </submittedName>
</protein>
<dbReference type="Pfam" id="PF14361">
    <property type="entry name" value="RsbRD_N"/>
    <property type="match status" value="1"/>
</dbReference>
<dbReference type="InterPro" id="IPR041522">
    <property type="entry name" value="CdaR_GGDEF"/>
</dbReference>
<dbReference type="Gene3D" id="1.10.10.2840">
    <property type="entry name" value="PucR C-terminal helix-turn-helix domain"/>
    <property type="match status" value="1"/>
</dbReference>
<dbReference type="RefSeq" id="WP_025351282.1">
    <property type="nucleotide sequence ID" value="NZ_CP006850.1"/>
</dbReference>
<evidence type="ECO:0000259" key="2">
    <source>
        <dbReference type="Pfam" id="PF13556"/>
    </source>
</evidence>
<dbReference type="InterPro" id="IPR025751">
    <property type="entry name" value="RsbRD_N_dom"/>
</dbReference>
<comment type="similarity">
    <text evidence="1">Belongs to the CdaR family.</text>
</comment>
<dbReference type="HOGENOM" id="CLU_041278_0_0_11"/>
<dbReference type="STRING" id="1415166.NONO_c51100"/>
<evidence type="ECO:0000313" key="6">
    <source>
        <dbReference type="Proteomes" id="UP000019150"/>
    </source>
</evidence>
<dbReference type="PATRIC" id="fig|1415166.3.peg.5272"/>
<dbReference type="PANTHER" id="PTHR33744">
    <property type="entry name" value="CARBOHYDRATE DIACID REGULATOR"/>
    <property type="match status" value="1"/>
</dbReference>
<keyword evidence="6" id="KW-1185">Reference proteome</keyword>
<dbReference type="PANTHER" id="PTHR33744:SF1">
    <property type="entry name" value="DNA-BINDING TRANSCRIPTIONAL ACTIVATOR ADER"/>
    <property type="match status" value="1"/>
</dbReference>
<dbReference type="InterPro" id="IPR051448">
    <property type="entry name" value="CdaR-like_regulators"/>
</dbReference>
<feature type="domain" description="PucR C-terminal helix-turn-helix" evidence="2">
    <location>
        <begin position="329"/>
        <end position="386"/>
    </location>
</feature>
<proteinExistence type="inferred from homology"/>
<dbReference type="eggNOG" id="COG2508">
    <property type="taxonomic scope" value="Bacteria"/>
</dbReference>
<dbReference type="EMBL" id="CP006850">
    <property type="protein sequence ID" value="AHH19894.1"/>
    <property type="molecule type" value="Genomic_DNA"/>
</dbReference>
<reference evidence="5 6" key="1">
    <citation type="journal article" date="2014" name="Appl. Environ. Microbiol.">
        <title>Insights into the Microbial Degradation of Rubber and Gutta-Percha by Analysis of the Complete Genome of Nocardia nova SH22a.</title>
        <authorList>
            <person name="Luo Q."/>
            <person name="Hiessl S."/>
            <person name="Poehlein A."/>
            <person name="Daniel R."/>
            <person name="Steinbuchel A."/>
        </authorList>
    </citation>
    <scope>NUCLEOTIDE SEQUENCE [LARGE SCALE GENOMIC DNA]</scope>
    <source>
        <strain evidence="5">SH22a</strain>
    </source>
</reference>
<evidence type="ECO:0000256" key="1">
    <source>
        <dbReference type="ARBA" id="ARBA00006754"/>
    </source>
</evidence>
<dbReference type="AlphaFoldDB" id="W5TL89"/>
<evidence type="ECO:0000313" key="5">
    <source>
        <dbReference type="EMBL" id="AHH19894.1"/>
    </source>
</evidence>
<dbReference type="Pfam" id="PF17853">
    <property type="entry name" value="GGDEF_2"/>
    <property type="match status" value="1"/>
</dbReference>
<feature type="domain" description="RsbT co-antagonist protein RsbRD N-terminal" evidence="3">
    <location>
        <begin position="23"/>
        <end position="159"/>
    </location>
</feature>
<dbReference type="Pfam" id="PF13556">
    <property type="entry name" value="HTH_30"/>
    <property type="match status" value="1"/>
</dbReference>
<dbReference type="KEGG" id="nno:NONO_c51100"/>
<gene>
    <name evidence="5" type="ORF">NONO_c51100</name>
</gene>